<feature type="region of interest" description="Disordered" evidence="3">
    <location>
        <begin position="46"/>
        <end position="125"/>
    </location>
</feature>
<sequence length="1469" mass="162208">MRVCCFISRDGREWHTSNTPSEHSGYRSMGHPVNVPSHHMIDPYGGGYHATGHPSDVPIQHMNDAYPPSSHYDDPFMSGHPNHDPNSYPSSRDPEIGYPHSGRPFNRHSSLEHPSNAPGSDLSQLNDIHWQNGFADELSSRHLQPSSSSTVHPPSSHHSNGPFASRDYWRGMKPHPPQDHTHRPPPHQVHLFDDYYSTFDNSVNSLRMESPLITVSLSQTPTTECRAPTIDLLDQRPTIISDPTALLLTALSQEEEEEEEEAATGGALEQETESLSPDHHNGRPVTPDHLSHSGDPQSLTRERISSTLPLKTGGIIIFLLTEMERLTHLQFKSLAITVNMYNYNYIASQSSWSPGFEETGSSPRLRMPQPSPSTPSDYNNAAPEFHVDSYHHQHHPHYHNEPPPFGAPHSQVGGFDKERRESGLLKTPDGGRLPRVASSPVHGRGGKVGKEERRSTCPRGPPYHDRRAAPAIINGVIVGPGHYLRDPRQAGFTRSQRDCKTVLQDHSYSKEYREGYEDHPRFQRIEPCSTLSPDLLTELKSSAAKKGKAARRTPKNECSTVSNHSESPTSSAESSSRVEQKPTESAGSDSPGSSSNKIEQGTRNTSNPEKRPVLHSLDKCGTKPSGTVKPIARVRPTTTTASSLGKQPPLPESTKSSLGARGMNQGELVKPPASSVETCSLQESPAIQKNGPAREIPPHELMADGKCGCLKMPAPAHQLREPVPKKPDTPQIKTGSSEARECKMDSEEKAPTPFERDLISLPGEFFLDLDPEPTSGSNSNSTCCSESEEPTGSRTEDSDMEIVEAEDEATETADEQPTLVDGAQASEDESLTLSLPESLQGSEVMEENNSPEKWSVTSPEPGKMRFSRLDNICSSSDSERLSVKQMTSNRIQLRNGRVLPASHLAYQAKLTTSPPSSDTPTSPTSSSSSPKTGRLRRSKRLAASSDPLSSHIWGMYSTHDSDSTVDQSFDTQQPSEDASSDESEFEMPDFAPKSGQAEYQQTKSPGEGRGGRGRRGRGGRGRWARRGGVKRGGGTTRSSVEGEDLPSSSGVQFYEHKPRTREEDSVLQRRLALEMEVKRNEKIQSQQSDLVPPRQFNNTIMKDDDRGSVVSEGLPTSASSLESPHHHSQSTTSSTKTDSLSTDFSPDLIARVKKISTARSSGDTPLHKCCRTGRFDMVRYLLTVDDVPVNVQDNAGWTPLHEASSNGHVEVADLLLQHGADSNASARDGTRPIHDAIEIGNVDMVRLLVERGADLLVEFGERTAVEFARDHRQLEIADYIKDVIQKRQEKKAILAAASVRNSAPHQKTTPTRTSRKDKLLKQVEHLVPRIPVNGYGPESVSFGEELDYPLFYVSPVIELSTRPHLTVYNFQISPPGTFNPRRHNFYMMDDILETLGLTEDEFISECRDVNILELTVAEFIHRMKVSPYNMQVAIPEKTKALPKKQAIKFVPLCRMLSQMLDILTENMDN</sequence>
<evidence type="ECO:0000313" key="4">
    <source>
        <dbReference type="EMBL" id="CAI8011414.1"/>
    </source>
</evidence>
<dbReference type="EMBL" id="CASHTH010001102">
    <property type="protein sequence ID" value="CAI8011414.1"/>
    <property type="molecule type" value="Genomic_DNA"/>
</dbReference>
<feature type="compositionally biased region" description="Low complexity" evidence="3">
    <location>
        <begin position="562"/>
        <end position="575"/>
    </location>
</feature>
<dbReference type="GO" id="GO:0003714">
    <property type="term" value="F:transcription corepressor activity"/>
    <property type="evidence" value="ECO:0007669"/>
    <property type="project" value="TreeGrafter"/>
</dbReference>
<feature type="compositionally biased region" description="Polar residues" evidence="3">
    <location>
        <begin position="294"/>
        <end position="305"/>
    </location>
</feature>
<feature type="repeat" description="ANK" evidence="2">
    <location>
        <begin position="1195"/>
        <end position="1227"/>
    </location>
</feature>
<feature type="repeat" description="ANK" evidence="2">
    <location>
        <begin position="1228"/>
        <end position="1255"/>
    </location>
</feature>
<feature type="region of interest" description="Disordered" evidence="3">
    <location>
        <begin position="542"/>
        <end position="700"/>
    </location>
</feature>
<proteinExistence type="inferred from homology"/>
<feature type="compositionally biased region" description="Low complexity" evidence="3">
    <location>
        <begin position="773"/>
        <end position="793"/>
    </location>
</feature>
<name>A0AA35RH72_GEOBA</name>
<dbReference type="InterPro" id="IPR002110">
    <property type="entry name" value="Ankyrin_rpt"/>
</dbReference>
<feature type="compositionally biased region" description="Basic and acidic residues" evidence="3">
    <location>
        <begin position="718"/>
        <end position="728"/>
    </location>
</feature>
<feature type="compositionally biased region" description="Basic and acidic residues" evidence="3">
    <location>
        <begin position="608"/>
        <end position="621"/>
    </location>
</feature>
<protein>
    <submittedName>
        <fullName evidence="4">BCL-6 corepressor-like protein 1</fullName>
    </submittedName>
</protein>
<keyword evidence="5" id="KW-1185">Reference proteome</keyword>
<feature type="repeat" description="ANK" evidence="2">
    <location>
        <begin position="1161"/>
        <end position="1182"/>
    </location>
</feature>
<organism evidence="4 5">
    <name type="scientific">Geodia barretti</name>
    <name type="common">Barrett's horny sponge</name>
    <dbReference type="NCBI Taxonomy" id="519541"/>
    <lineage>
        <taxon>Eukaryota</taxon>
        <taxon>Metazoa</taxon>
        <taxon>Porifera</taxon>
        <taxon>Demospongiae</taxon>
        <taxon>Heteroscleromorpha</taxon>
        <taxon>Tetractinellida</taxon>
        <taxon>Astrophorina</taxon>
        <taxon>Geodiidae</taxon>
        <taxon>Geodia</taxon>
    </lineage>
</organism>
<dbReference type="Proteomes" id="UP001174909">
    <property type="component" value="Unassembled WGS sequence"/>
</dbReference>
<evidence type="ECO:0000256" key="1">
    <source>
        <dbReference type="ARBA" id="ARBA00034703"/>
    </source>
</evidence>
<dbReference type="SMART" id="SM00248">
    <property type="entry name" value="ANK"/>
    <property type="match status" value="3"/>
</dbReference>
<dbReference type="InterPro" id="IPR036770">
    <property type="entry name" value="Ankyrin_rpt-contain_sf"/>
</dbReference>
<feature type="compositionally biased region" description="Low complexity" evidence="3">
    <location>
        <begin position="911"/>
        <end position="930"/>
    </location>
</feature>
<feature type="compositionally biased region" description="Acidic residues" evidence="3">
    <location>
        <begin position="253"/>
        <end position="262"/>
    </location>
</feature>
<dbReference type="PRINTS" id="PR01415">
    <property type="entry name" value="ANKYRIN"/>
</dbReference>
<feature type="region of interest" description="Disordered" evidence="3">
    <location>
        <begin position="352"/>
        <end position="468"/>
    </location>
</feature>
<feature type="region of interest" description="Disordered" evidence="3">
    <location>
        <begin position="712"/>
        <end position="867"/>
    </location>
</feature>
<feature type="compositionally biased region" description="Basic residues" evidence="3">
    <location>
        <begin position="1011"/>
        <end position="1029"/>
    </location>
</feature>
<dbReference type="PROSITE" id="PS50088">
    <property type="entry name" value="ANK_REPEAT"/>
    <property type="match status" value="3"/>
</dbReference>
<feature type="region of interest" description="Disordered" evidence="3">
    <location>
        <begin position="140"/>
        <end position="185"/>
    </location>
</feature>
<feature type="region of interest" description="Disordered" evidence="3">
    <location>
        <begin position="904"/>
        <end position="946"/>
    </location>
</feature>
<feature type="region of interest" description="Disordered" evidence="3">
    <location>
        <begin position="959"/>
        <end position="1051"/>
    </location>
</feature>
<dbReference type="GO" id="GO:0005634">
    <property type="term" value="C:nucleus"/>
    <property type="evidence" value="ECO:0007669"/>
    <property type="project" value="TreeGrafter"/>
</dbReference>
<reference evidence="4" key="1">
    <citation type="submission" date="2023-03" db="EMBL/GenBank/DDBJ databases">
        <authorList>
            <person name="Steffen K."/>
            <person name="Cardenas P."/>
        </authorList>
    </citation>
    <scope>NUCLEOTIDE SEQUENCE</scope>
</reference>
<feature type="compositionally biased region" description="Low complexity" evidence="3">
    <location>
        <begin position="141"/>
        <end position="159"/>
    </location>
</feature>
<feature type="compositionally biased region" description="Acidic residues" evidence="3">
    <location>
        <begin position="978"/>
        <end position="987"/>
    </location>
</feature>
<feature type="compositionally biased region" description="Basic residues" evidence="3">
    <location>
        <begin position="543"/>
        <end position="553"/>
    </location>
</feature>
<gene>
    <name evidence="4" type="ORF">GBAR_LOCUS7369</name>
</gene>
<dbReference type="PANTHER" id="PTHR24117">
    <property type="entry name" value="AGAP007537-PB"/>
    <property type="match status" value="1"/>
</dbReference>
<feature type="compositionally biased region" description="Polar residues" evidence="3">
    <location>
        <begin position="636"/>
        <end position="645"/>
    </location>
</feature>
<feature type="compositionally biased region" description="Acidic residues" evidence="3">
    <location>
        <begin position="798"/>
        <end position="814"/>
    </location>
</feature>
<feature type="compositionally biased region" description="Basic and acidic residues" evidence="3">
    <location>
        <begin position="738"/>
        <end position="758"/>
    </location>
</feature>
<feature type="compositionally biased region" description="Low complexity" evidence="3">
    <location>
        <begin position="585"/>
        <end position="595"/>
    </location>
</feature>
<dbReference type="InterPro" id="IPR038227">
    <property type="entry name" value="PUFD_som_sf"/>
</dbReference>
<comment type="caution">
    <text evidence="4">The sequence shown here is derived from an EMBL/GenBank/DDBJ whole genome shotgun (WGS) entry which is preliminary data.</text>
</comment>
<keyword evidence="2" id="KW-0040">ANK repeat</keyword>
<dbReference type="Pfam" id="PF00023">
    <property type="entry name" value="Ank"/>
    <property type="match status" value="1"/>
</dbReference>
<dbReference type="PANTHER" id="PTHR24117:SF9">
    <property type="entry name" value="BCL-6 COREPRESSOR PCGF1 BINDING DOMAIN-CONTAINING PROTEIN"/>
    <property type="match status" value="1"/>
</dbReference>
<feature type="compositionally biased region" description="Polar residues" evidence="3">
    <location>
        <begin position="596"/>
        <end position="607"/>
    </location>
</feature>
<dbReference type="PROSITE" id="PS50297">
    <property type="entry name" value="ANK_REP_REGION"/>
    <property type="match status" value="3"/>
</dbReference>
<feature type="compositionally biased region" description="Low complexity" evidence="3">
    <location>
        <begin position="1129"/>
        <end position="1142"/>
    </location>
</feature>
<dbReference type="SUPFAM" id="SSF48403">
    <property type="entry name" value="Ankyrin repeat"/>
    <property type="match status" value="1"/>
</dbReference>
<dbReference type="Pfam" id="PF12796">
    <property type="entry name" value="Ank_2"/>
    <property type="match status" value="1"/>
</dbReference>
<feature type="region of interest" description="Disordered" evidence="3">
    <location>
        <begin position="1078"/>
        <end position="1142"/>
    </location>
</feature>
<dbReference type="Gene3D" id="3.10.260.40">
    <property type="entry name" value="BCL-6 corepressor, PCGF1 binding domain"/>
    <property type="match status" value="1"/>
</dbReference>
<evidence type="ECO:0000313" key="5">
    <source>
        <dbReference type="Proteomes" id="UP001174909"/>
    </source>
</evidence>
<dbReference type="InterPro" id="IPR047144">
    <property type="entry name" value="BCOR-like"/>
</dbReference>
<feature type="region of interest" description="Disordered" evidence="3">
    <location>
        <begin position="253"/>
        <end position="305"/>
    </location>
</feature>
<accession>A0AA35RH72</accession>
<comment type="similarity">
    <text evidence="1">Belongs to the BCOR family.</text>
</comment>
<feature type="compositionally biased region" description="Polar residues" evidence="3">
    <location>
        <begin position="831"/>
        <end position="858"/>
    </location>
</feature>
<evidence type="ECO:0000256" key="3">
    <source>
        <dbReference type="SAM" id="MobiDB-lite"/>
    </source>
</evidence>
<feature type="compositionally biased region" description="Polar residues" evidence="3">
    <location>
        <begin position="675"/>
        <end position="687"/>
    </location>
</feature>
<dbReference type="GO" id="GO:0000122">
    <property type="term" value="P:negative regulation of transcription by RNA polymerase II"/>
    <property type="evidence" value="ECO:0007669"/>
    <property type="project" value="TreeGrafter"/>
</dbReference>
<dbReference type="Gene3D" id="1.25.40.20">
    <property type="entry name" value="Ankyrin repeat-containing domain"/>
    <property type="match status" value="1"/>
</dbReference>
<feature type="compositionally biased region" description="Polar residues" evidence="3">
    <location>
        <begin position="1083"/>
        <end position="1100"/>
    </location>
</feature>
<feature type="compositionally biased region" description="Polar residues" evidence="3">
    <location>
        <begin position="964"/>
        <end position="974"/>
    </location>
</feature>
<evidence type="ECO:0000256" key="2">
    <source>
        <dbReference type="PROSITE-ProRule" id="PRU00023"/>
    </source>
</evidence>